<dbReference type="SUPFAM" id="SSF53474">
    <property type="entry name" value="alpha/beta-Hydrolases"/>
    <property type="match status" value="1"/>
</dbReference>
<accession>A0A1M5TCS4</accession>
<feature type="domain" description="AB hydrolase-1" evidence="1">
    <location>
        <begin position="26"/>
        <end position="125"/>
    </location>
</feature>
<sequence>MECKFIESSRGKVYYWIQKNKFSSNTILFIHGLTADHTLFEKQIEFFTKHYNVITIDMPLHGLSRPYVDFSFHNTSEDIKLILDREEINKTILIGQSAGGYAAQAFALFYPERTSAFISIGSTPFGSNYYKKSELFWTDNYSKIARLFPYKLYCRMSAKNTCITEDGQNSFYNCLVKLGKKDMLTATNLYYRNFKNYDEVNFSCPVLLFIGEKDSVGYIKRYNKIWSKNKKLPLIYIPNAGHGANYDNFNFFNIKTDEFLKLYF</sequence>
<dbReference type="EMBL" id="FQXI01000010">
    <property type="protein sequence ID" value="SHH48430.1"/>
    <property type="molecule type" value="Genomic_DNA"/>
</dbReference>
<reference evidence="2 3" key="1">
    <citation type="submission" date="2016-11" db="EMBL/GenBank/DDBJ databases">
        <authorList>
            <person name="Jaros S."/>
            <person name="Januszkiewicz K."/>
            <person name="Wedrychowicz H."/>
        </authorList>
    </citation>
    <scope>NUCLEOTIDE SEQUENCE [LARGE SCALE GENOMIC DNA]</scope>
    <source>
        <strain evidence="2 3">DSM 21120</strain>
    </source>
</reference>
<gene>
    <name evidence="2" type="ORF">SAMN02745245_01436</name>
</gene>
<dbReference type="InterPro" id="IPR029058">
    <property type="entry name" value="AB_hydrolase_fold"/>
</dbReference>
<evidence type="ECO:0000313" key="2">
    <source>
        <dbReference type="EMBL" id="SHH48430.1"/>
    </source>
</evidence>
<dbReference type="Proteomes" id="UP000184032">
    <property type="component" value="Unassembled WGS sequence"/>
</dbReference>
<dbReference type="STRING" id="1120995.SAMN02745245_01436"/>
<keyword evidence="3" id="KW-1185">Reference proteome</keyword>
<dbReference type="InterPro" id="IPR000073">
    <property type="entry name" value="AB_hydrolase_1"/>
</dbReference>
<dbReference type="Pfam" id="PF00561">
    <property type="entry name" value="Abhydrolase_1"/>
    <property type="match status" value="1"/>
</dbReference>
<dbReference type="RefSeq" id="WP_073185029.1">
    <property type="nucleotide sequence ID" value="NZ_FQXI01000010.1"/>
</dbReference>
<organism evidence="2 3">
    <name type="scientific">Anaerosphaera aminiphila DSM 21120</name>
    <dbReference type="NCBI Taxonomy" id="1120995"/>
    <lineage>
        <taxon>Bacteria</taxon>
        <taxon>Bacillati</taxon>
        <taxon>Bacillota</taxon>
        <taxon>Tissierellia</taxon>
        <taxon>Tissierellales</taxon>
        <taxon>Peptoniphilaceae</taxon>
        <taxon>Anaerosphaera</taxon>
    </lineage>
</organism>
<dbReference type="AlphaFoldDB" id="A0A1M5TCS4"/>
<proteinExistence type="predicted"/>
<dbReference type="Gene3D" id="3.40.50.1820">
    <property type="entry name" value="alpha/beta hydrolase"/>
    <property type="match status" value="1"/>
</dbReference>
<protein>
    <submittedName>
        <fullName evidence="2">Pimeloyl-ACP methyl ester carboxylesterase</fullName>
    </submittedName>
</protein>
<evidence type="ECO:0000313" key="3">
    <source>
        <dbReference type="Proteomes" id="UP000184032"/>
    </source>
</evidence>
<dbReference type="PANTHER" id="PTHR43798">
    <property type="entry name" value="MONOACYLGLYCEROL LIPASE"/>
    <property type="match status" value="1"/>
</dbReference>
<dbReference type="OrthoDB" id="9775557at2"/>
<evidence type="ECO:0000259" key="1">
    <source>
        <dbReference type="Pfam" id="PF00561"/>
    </source>
</evidence>
<dbReference type="InterPro" id="IPR050266">
    <property type="entry name" value="AB_hydrolase_sf"/>
</dbReference>
<name>A0A1M5TCS4_9FIRM</name>